<dbReference type="Proteomes" id="UP001652582">
    <property type="component" value="Chromosome 24"/>
</dbReference>
<dbReference type="KEGG" id="bany:112050287"/>
<dbReference type="AlphaFoldDB" id="A0A6J1NBJ8"/>
<evidence type="ECO:0000313" key="2">
    <source>
        <dbReference type="Proteomes" id="UP001652582"/>
    </source>
</evidence>
<feature type="region of interest" description="Disordered" evidence="1">
    <location>
        <begin position="386"/>
        <end position="406"/>
    </location>
</feature>
<protein>
    <submittedName>
        <fullName evidence="3">Cylicin-1-like</fullName>
    </submittedName>
</protein>
<proteinExistence type="predicted"/>
<reference evidence="3" key="1">
    <citation type="submission" date="2025-08" db="UniProtKB">
        <authorList>
            <consortium name="RefSeq"/>
        </authorList>
    </citation>
    <scope>IDENTIFICATION</scope>
</reference>
<dbReference type="GeneID" id="112050287"/>
<name>A0A6J1NBJ8_BICAN</name>
<evidence type="ECO:0000313" key="3">
    <source>
        <dbReference type="RefSeq" id="XP_023944284.2"/>
    </source>
</evidence>
<feature type="region of interest" description="Disordered" evidence="1">
    <location>
        <begin position="39"/>
        <end position="71"/>
    </location>
</feature>
<organism evidence="2 3">
    <name type="scientific">Bicyclus anynana</name>
    <name type="common">Squinting bush brown butterfly</name>
    <dbReference type="NCBI Taxonomy" id="110368"/>
    <lineage>
        <taxon>Eukaryota</taxon>
        <taxon>Metazoa</taxon>
        <taxon>Ecdysozoa</taxon>
        <taxon>Arthropoda</taxon>
        <taxon>Hexapoda</taxon>
        <taxon>Insecta</taxon>
        <taxon>Pterygota</taxon>
        <taxon>Neoptera</taxon>
        <taxon>Endopterygota</taxon>
        <taxon>Lepidoptera</taxon>
        <taxon>Glossata</taxon>
        <taxon>Ditrysia</taxon>
        <taxon>Papilionoidea</taxon>
        <taxon>Nymphalidae</taxon>
        <taxon>Satyrinae</taxon>
        <taxon>Satyrini</taxon>
        <taxon>Mycalesina</taxon>
        <taxon>Bicyclus</taxon>
    </lineage>
</organism>
<feature type="region of interest" description="Disordered" evidence="1">
    <location>
        <begin position="1"/>
        <end position="25"/>
    </location>
</feature>
<sequence length="541" mass="61255">MNISSIKTNDNDSPKTPGGISKSYLTPCRRVGLSRKWKKGGVSPFISPLSSANSEKESPCSSQNHPSRKRKKICDNEVVEKNIEDESSVEIVDNCNTPKVNVDRTPTRALLLRKKSKCIITPQKCQEEVENIPQSISELIKNVSNDNLPKDTHMKINAVSNITDDENIEKETKKVSKVSKLSRSNSKNSNKLQIVESPMKNITEPIKREEFTETSDIGKNLEGTHNKLDFKSKEVKCPNNLSKECVIVLQRKIFKSIKNTNNDKLLSSKHIKENIQTQKPASQTLFDSDSDDVPLSDFNKTKTDNFIDIKNDNQKDNNTIVEKRTQNKIDKNDCIENIQNTKNLRNVSHCDDDDFIDKKTVNVRKVKKTTCTTGLKIKAKEQPYKTKLQLKQEPKLSSQSSNSIDSDDDFDYSKTKTILIKRTYDKVAKPVKAKSTGSITQKDIDDIKARIESKKTLLLAKAMVNESKELRDLIKKWRLGCQKALMDLLDLMKVKLEKNVEYSELLDMLNIPPDLVGYNSDNDCFNTPDDASVILSALKID</sequence>
<dbReference type="RefSeq" id="XP_023944284.2">
    <property type="nucleotide sequence ID" value="XM_024088516.2"/>
</dbReference>
<dbReference type="OrthoDB" id="10051617at2759"/>
<gene>
    <name evidence="3" type="primary">LOC112050287</name>
</gene>
<evidence type="ECO:0000256" key="1">
    <source>
        <dbReference type="SAM" id="MobiDB-lite"/>
    </source>
</evidence>
<keyword evidence="2" id="KW-1185">Reference proteome</keyword>
<feature type="compositionally biased region" description="Polar residues" evidence="1">
    <location>
        <begin position="48"/>
        <end position="65"/>
    </location>
</feature>
<accession>A0A6J1NBJ8</accession>
<dbReference type="Gene3D" id="6.10.140.1020">
    <property type="match status" value="1"/>
</dbReference>